<organism evidence="11 12">
    <name type="scientific">Malassezia sympodialis (strain ATCC 42132)</name>
    <name type="common">Atopic eczema-associated yeast</name>
    <dbReference type="NCBI Taxonomy" id="1230383"/>
    <lineage>
        <taxon>Eukaryota</taxon>
        <taxon>Fungi</taxon>
        <taxon>Dikarya</taxon>
        <taxon>Basidiomycota</taxon>
        <taxon>Ustilaginomycotina</taxon>
        <taxon>Malasseziomycetes</taxon>
        <taxon>Malasseziales</taxon>
        <taxon>Malasseziaceae</taxon>
        <taxon>Malassezia</taxon>
    </lineage>
</organism>
<reference evidence="12" key="1">
    <citation type="journal article" date="2017" name="Nucleic Acids Res.">
        <title>Proteogenomics produces comprehensive and highly accurate protein-coding gene annotation in a complete genome assembly of Malassezia sympodialis.</title>
        <authorList>
            <person name="Zhu Y."/>
            <person name="Engstroem P.G."/>
            <person name="Tellgren-Roth C."/>
            <person name="Baudo C.D."/>
            <person name="Kennell J.C."/>
            <person name="Sun S."/>
            <person name="Billmyre R.B."/>
            <person name="Schroeder M.S."/>
            <person name="Andersson A."/>
            <person name="Holm T."/>
            <person name="Sigurgeirsson B."/>
            <person name="Wu G."/>
            <person name="Sankaranarayanan S.R."/>
            <person name="Siddharthan R."/>
            <person name="Sanyal K."/>
            <person name="Lundeberg J."/>
            <person name="Nystedt B."/>
            <person name="Boekhout T."/>
            <person name="Dawson T.L. Jr."/>
            <person name="Heitman J."/>
            <person name="Scheynius A."/>
            <person name="Lehtioe J."/>
        </authorList>
    </citation>
    <scope>NUCLEOTIDE SEQUENCE [LARGE SCALE GENOMIC DNA]</scope>
    <source>
        <strain evidence="12">ATCC 42132</strain>
    </source>
</reference>
<dbReference type="OMA" id="PRDMHAK"/>
<evidence type="ECO:0000256" key="6">
    <source>
        <dbReference type="ARBA" id="ARBA00022692"/>
    </source>
</evidence>
<dbReference type="EMBL" id="LT671824">
    <property type="protein sequence ID" value="SHO78377.1"/>
    <property type="molecule type" value="Genomic_DNA"/>
</dbReference>
<evidence type="ECO:0000256" key="4">
    <source>
        <dbReference type="ARBA" id="ARBA00022676"/>
    </source>
</evidence>
<dbReference type="UniPathway" id="UPA00378"/>
<comment type="similarity">
    <text evidence="3 10">Belongs to the glycosyltransferase 22 family.</text>
</comment>
<dbReference type="PANTHER" id="PTHR22760:SF2">
    <property type="entry name" value="ALPHA-1,2-MANNOSYLTRANSFERASE ALG9"/>
    <property type="match status" value="1"/>
</dbReference>
<feature type="transmembrane region" description="Helical" evidence="10">
    <location>
        <begin position="200"/>
        <end position="222"/>
    </location>
</feature>
<dbReference type="VEuPathDB" id="FungiDB:MSYG_2720"/>
<feature type="transmembrane region" description="Helical" evidence="10">
    <location>
        <begin position="369"/>
        <end position="388"/>
    </location>
</feature>
<keyword evidence="8 10" id="KW-1133">Transmembrane helix</keyword>
<evidence type="ECO:0000256" key="2">
    <source>
        <dbReference type="ARBA" id="ARBA00004922"/>
    </source>
</evidence>
<feature type="transmembrane region" description="Helical" evidence="10">
    <location>
        <begin position="299"/>
        <end position="329"/>
    </location>
</feature>
<feature type="transmembrane region" description="Helical" evidence="10">
    <location>
        <begin position="409"/>
        <end position="429"/>
    </location>
</feature>
<name>A0A1M8A7T6_MALS4</name>
<feature type="transmembrane region" description="Helical" evidence="10">
    <location>
        <begin position="112"/>
        <end position="133"/>
    </location>
</feature>
<dbReference type="OrthoDB" id="497541at2759"/>
<feature type="transmembrane region" description="Helical" evidence="10">
    <location>
        <begin position="145"/>
        <end position="167"/>
    </location>
</feature>
<dbReference type="AlphaFoldDB" id="A0A1M8A7T6"/>
<feature type="transmembrane region" description="Helical" evidence="10">
    <location>
        <begin position="243"/>
        <end position="265"/>
    </location>
</feature>
<dbReference type="PANTHER" id="PTHR22760">
    <property type="entry name" value="GLYCOSYLTRANSFERASE"/>
    <property type="match status" value="1"/>
</dbReference>
<dbReference type="GO" id="GO:0006487">
    <property type="term" value="P:protein N-linked glycosylation"/>
    <property type="evidence" value="ECO:0007669"/>
    <property type="project" value="TreeGrafter"/>
</dbReference>
<evidence type="ECO:0000256" key="1">
    <source>
        <dbReference type="ARBA" id="ARBA00004477"/>
    </source>
</evidence>
<evidence type="ECO:0000256" key="10">
    <source>
        <dbReference type="RuleBase" id="RU363075"/>
    </source>
</evidence>
<evidence type="ECO:0000256" key="5">
    <source>
        <dbReference type="ARBA" id="ARBA00022679"/>
    </source>
</evidence>
<evidence type="ECO:0000256" key="7">
    <source>
        <dbReference type="ARBA" id="ARBA00022824"/>
    </source>
</evidence>
<keyword evidence="7 10" id="KW-0256">Endoplasmic reticulum</keyword>
<evidence type="ECO:0000313" key="12">
    <source>
        <dbReference type="Proteomes" id="UP000186303"/>
    </source>
</evidence>
<keyword evidence="9 10" id="KW-0472">Membrane</keyword>
<dbReference type="GO" id="GO:0005789">
    <property type="term" value="C:endoplasmic reticulum membrane"/>
    <property type="evidence" value="ECO:0007669"/>
    <property type="project" value="UniProtKB-SubCell"/>
</dbReference>
<keyword evidence="12" id="KW-1185">Reference proteome</keyword>
<dbReference type="Pfam" id="PF03901">
    <property type="entry name" value="Glyco_transf_22"/>
    <property type="match status" value="1"/>
</dbReference>
<protein>
    <recommendedName>
        <fullName evidence="10">Mannosyltransferase</fullName>
        <ecNumber evidence="10">2.4.1.-</ecNumber>
    </recommendedName>
</protein>
<evidence type="ECO:0000256" key="3">
    <source>
        <dbReference type="ARBA" id="ARBA00007063"/>
    </source>
</evidence>
<dbReference type="InterPro" id="IPR005599">
    <property type="entry name" value="GPI_mannosylTrfase"/>
</dbReference>
<keyword evidence="4 10" id="KW-0328">Glycosyltransferase</keyword>
<keyword evidence="5 11" id="KW-0808">Transferase</keyword>
<sequence>MSSTDRRVRIVDAPMLLQDHPRLGTSWRPSWRAAFLLLFTVRALASLWMAVADCDEVYNYWEPVHLLAGPQTSDRAFQTWEYAPQYAIRSWAYIALHAWVPALVSLVPLPPYAGFFALRLVLAAVSSACDTFLYDAVARHVNVRAARYALVFLTGSAGMLTASSALLPSSFVMYTTSIAMAFAMPPAGTRSSSRTWRATLAFAVGALGGWPFGLVIALPYVWEELFMRGSDTKCVRMHRATRWLAAVLVAALVAAPMLLVDSLAYGRVVLVPLNTVLYNVMGRARGIGPELYGVEPPSYYLVSLLLAFSVVVPLALMALPAVIVSARLLPQRFSSSTGSHGAWLLGLRVLPVYLWVAVLTVQPHKEERFMYPIYPLLCVNAAICLYLFRAATETVYLRLTRSPYRASRTVLFSSLTLAPLLLAVVLGAMRTLALINHYRAPLDLGLVLSRMEGQHQVCYGKEWHRFPSHFFVAPSTRVDFVESEFDGILPHHFAAQPSALPEKPDVSGAQRVLEHVAFAWPWASLTQRVPTTVNERNEAERDRYVDPRTCSLMVDVDFPWRPATTWEPRYHLQDAWRKVACRPFLDADASREAAAMLPRQDKVYATLARTLWLPSALTQHLPSWGSALRYGEYCILERVSDGEFSAA</sequence>
<feature type="transmembrane region" description="Helical" evidence="10">
    <location>
        <begin position="341"/>
        <end position="363"/>
    </location>
</feature>
<comment type="subcellular location">
    <subcellularLocation>
        <location evidence="1 10">Endoplasmic reticulum membrane</location>
        <topology evidence="1 10">Multi-pass membrane protein</topology>
    </subcellularLocation>
</comment>
<keyword evidence="6 10" id="KW-0812">Transmembrane</keyword>
<evidence type="ECO:0000256" key="8">
    <source>
        <dbReference type="ARBA" id="ARBA00022989"/>
    </source>
</evidence>
<evidence type="ECO:0000256" key="9">
    <source>
        <dbReference type="ARBA" id="ARBA00023136"/>
    </source>
</evidence>
<gene>
    <name evidence="11" type="ORF">MSYG_2720</name>
</gene>
<feature type="transmembrane region" description="Helical" evidence="10">
    <location>
        <begin position="31"/>
        <end position="51"/>
    </location>
</feature>
<comment type="pathway">
    <text evidence="2">Protein modification; protein glycosylation.</text>
</comment>
<accession>A0A1M8A7T6</accession>
<evidence type="ECO:0000313" key="11">
    <source>
        <dbReference type="EMBL" id="SHO78377.1"/>
    </source>
</evidence>
<dbReference type="GO" id="GO:0000026">
    <property type="term" value="F:alpha-1,2-mannosyltransferase activity"/>
    <property type="evidence" value="ECO:0007669"/>
    <property type="project" value="TreeGrafter"/>
</dbReference>
<dbReference type="Proteomes" id="UP000186303">
    <property type="component" value="Chromosome 4"/>
</dbReference>
<proteinExistence type="inferred from homology"/>
<dbReference type="EC" id="2.4.1.-" evidence="10"/>